<feature type="compositionally biased region" description="Basic and acidic residues" evidence="1">
    <location>
        <begin position="13"/>
        <end position="22"/>
    </location>
</feature>
<accession>A0ABD6DME1</accession>
<protein>
    <submittedName>
        <fullName evidence="2">Uncharacterized protein</fullName>
    </submittedName>
</protein>
<dbReference type="RefSeq" id="WP_256400433.1">
    <property type="nucleotide sequence ID" value="NZ_JANHJR010000003.1"/>
</dbReference>
<reference evidence="2 3" key="1">
    <citation type="journal article" date="2019" name="Int. J. Syst. Evol. Microbiol.">
        <title>The Global Catalogue of Microorganisms (GCM) 10K type strain sequencing project: providing services to taxonomists for standard genome sequencing and annotation.</title>
        <authorList>
            <consortium name="The Broad Institute Genomics Platform"/>
            <consortium name="The Broad Institute Genome Sequencing Center for Infectious Disease"/>
            <person name="Wu L."/>
            <person name="Ma J."/>
        </authorList>
    </citation>
    <scope>NUCLEOTIDE SEQUENCE [LARGE SCALE GENOMIC DNA]</scope>
    <source>
        <strain evidence="2 3">CGMCC 1.10390</strain>
    </source>
</reference>
<evidence type="ECO:0000313" key="3">
    <source>
        <dbReference type="Proteomes" id="UP001597034"/>
    </source>
</evidence>
<comment type="caution">
    <text evidence="2">The sequence shown here is derived from an EMBL/GenBank/DDBJ whole genome shotgun (WGS) entry which is preliminary data.</text>
</comment>
<name>A0ABD6DME1_9EURY</name>
<evidence type="ECO:0000313" key="2">
    <source>
        <dbReference type="EMBL" id="MFD1647511.1"/>
    </source>
</evidence>
<gene>
    <name evidence="2" type="ORF">ACFSBL_17615</name>
</gene>
<feature type="compositionally biased region" description="Polar residues" evidence="1">
    <location>
        <begin position="1"/>
        <end position="12"/>
    </location>
</feature>
<feature type="region of interest" description="Disordered" evidence="1">
    <location>
        <begin position="1"/>
        <end position="40"/>
    </location>
</feature>
<organism evidence="2 3">
    <name type="scientific">Haloarchaeobius litoreus</name>
    <dbReference type="NCBI Taxonomy" id="755306"/>
    <lineage>
        <taxon>Archaea</taxon>
        <taxon>Methanobacteriati</taxon>
        <taxon>Methanobacteriota</taxon>
        <taxon>Stenosarchaea group</taxon>
        <taxon>Halobacteria</taxon>
        <taxon>Halobacteriales</taxon>
        <taxon>Halorubellaceae</taxon>
        <taxon>Haloarchaeobius</taxon>
    </lineage>
</organism>
<proteinExistence type="predicted"/>
<dbReference type="Proteomes" id="UP001597034">
    <property type="component" value="Unassembled WGS sequence"/>
</dbReference>
<dbReference type="EMBL" id="JBHUDO010000003">
    <property type="protein sequence ID" value="MFD1647511.1"/>
    <property type="molecule type" value="Genomic_DNA"/>
</dbReference>
<dbReference type="AlphaFoldDB" id="A0ABD6DME1"/>
<evidence type="ECO:0000256" key="1">
    <source>
        <dbReference type="SAM" id="MobiDB-lite"/>
    </source>
</evidence>
<sequence>MSTRTDATSTSPRIDESPDFSRPEPTSDPERDSPPTDVSWTAQCQRQFDTADTGRCKNLADDGNESMHDGV</sequence>
<keyword evidence="3" id="KW-1185">Reference proteome</keyword>